<proteinExistence type="predicted"/>
<name>A0AAD5RK97_9PEZI</name>
<feature type="region of interest" description="Disordered" evidence="1">
    <location>
        <begin position="1390"/>
        <end position="1420"/>
    </location>
</feature>
<evidence type="ECO:0000313" key="5">
    <source>
        <dbReference type="EMBL" id="KAJ2895898.1"/>
    </source>
</evidence>
<reference evidence="5" key="1">
    <citation type="submission" date="2022-07" db="EMBL/GenBank/DDBJ databases">
        <title>Draft genome sequence of Zalerion maritima ATCC 34329, a (micro)plastics degrading marine fungus.</title>
        <authorList>
            <person name="Paco A."/>
            <person name="Goncalves M.F.M."/>
            <person name="Rocha-Santos T.A.P."/>
            <person name="Alves A."/>
        </authorList>
    </citation>
    <scope>NUCLEOTIDE SEQUENCE</scope>
    <source>
        <strain evidence="5">ATCC 34329</strain>
    </source>
</reference>
<feature type="domain" description="DUF7102" evidence="3">
    <location>
        <begin position="704"/>
        <end position="866"/>
    </location>
</feature>
<feature type="region of interest" description="Disordered" evidence="1">
    <location>
        <begin position="1"/>
        <end position="49"/>
    </location>
</feature>
<feature type="compositionally biased region" description="Low complexity" evidence="1">
    <location>
        <begin position="1402"/>
        <end position="1412"/>
    </location>
</feature>
<evidence type="ECO:0000259" key="3">
    <source>
        <dbReference type="Pfam" id="PF23394"/>
    </source>
</evidence>
<feature type="region of interest" description="Disordered" evidence="1">
    <location>
        <begin position="1454"/>
        <end position="1487"/>
    </location>
</feature>
<dbReference type="CDD" id="cd02325">
    <property type="entry name" value="R3H"/>
    <property type="match status" value="1"/>
</dbReference>
<gene>
    <name evidence="5" type="ORF">MKZ38_006054</name>
</gene>
<dbReference type="Pfam" id="PF23394">
    <property type="entry name" value="DUF7102"/>
    <property type="match status" value="1"/>
</dbReference>
<dbReference type="InterPro" id="IPR057559">
    <property type="entry name" value="SAM_6"/>
</dbReference>
<feature type="domain" description="R3H-associated N-terminal" evidence="2">
    <location>
        <begin position="1164"/>
        <end position="1264"/>
    </location>
</feature>
<feature type="compositionally biased region" description="Basic and acidic residues" evidence="1">
    <location>
        <begin position="1"/>
        <end position="10"/>
    </location>
</feature>
<dbReference type="Pfam" id="PF23395">
    <property type="entry name" value="SAM_6"/>
    <property type="match status" value="1"/>
</dbReference>
<comment type="caution">
    <text evidence="5">The sequence shown here is derived from an EMBL/GenBank/DDBJ whole genome shotgun (WGS) entry which is preliminary data.</text>
</comment>
<dbReference type="Proteomes" id="UP001201980">
    <property type="component" value="Unassembled WGS sequence"/>
</dbReference>
<feature type="compositionally biased region" description="Polar residues" evidence="1">
    <location>
        <begin position="11"/>
        <end position="21"/>
    </location>
</feature>
<evidence type="ECO:0000256" key="1">
    <source>
        <dbReference type="SAM" id="MobiDB-lite"/>
    </source>
</evidence>
<dbReference type="GO" id="GO:0003676">
    <property type="term" value="F:nucleic acid binding"/>
    <property type="evidence" value="ECO:0007669"/>
    <property type="project" value="InterPro"/>
</dbReference>
<feature type="region of interest" description="Disordered" evidence="1">
    <location>
        <begin position="1158"/>
        <end position="1212"/>
    </location>
</feature>
<feature type="compositionally biased region" description="Basic and acidic residues" evidence="1">
    <location>
        <begin position="1168"/>
        <end position="1196"/>
    </location>
</feature>
<dbReference type="InterPro" id="IPR055528">
    <property type="entry name" value="DUF7102"/>
</dbReference>
<accession>A0AAD5RK97</accession>
<evidence type="ECO:0000259" key="2">
    <source>
        <dbReference type="Pfam" id="PF13902"/>
    </source>
</evidence>
<dbReference type="InterPro" id="IPR025952">
    <property type="entry name" value="R3H-assoc_dom"/>
</dbReference>
<evidence type="ECO:0000259" key="4">
    <source>
        <dbReference type="Pfam" id="PF23395"/>
    </source>
</evidence>
<evidence type="ECO:0000313" key="6">
    <source>
        <dbReference type="Proteomes" id="UP001201980"/>
    </source>
</evidence>
<feature type="domain" description="SAM-like" evidence="4">
    <location>
        <begin position="884"/>
        <end position="930"/>
    </location>
</feature>
<dbReference type="EMBL" id="JAKWBI020000368">
    <property type="protein sequence ID" value="KAJ2895898.1"/>
    <property type="molecule type" value="Genomic_DNA"/>
</dbReference>
<feature type="region of interest" description="Disordered" evidence="1">
    <location>
        <begin position="1353"/>
        <end position="1377"/>
    </location>
</feature>
<dbReference type="InterPro" id="IPR036867">
    <property type="entry name" value="R3H_dom_sf"/>
</dbReference>
<dbReference type="SUPFAM" id="SSF82708">
    <property type="entry name" value="R3H domain"/>
    <property type="match status" value="1"/>
</dbReference>
<sequence>MEYRDHDNQRSRSNGDLTRSSILHPRAKSDSNHTTVSGDQDQQQTRPERTWLHRGLQVHTDKIDDGLGARSYAIRHKLTQSCTKFASSRSSLLQNMIYHTSTTSNDGLADSPYLPDLLLSQYTDLPEERLYVTDTGRSYVAETSKSPTQDELRHLEQAIIQAHPRPSNMKVELPLLLSDHRQDMVEYQRKIENRRGMPKDLPPQEPIVAENDEGVEWSGFILRNSKIIANGIENPKLPCSANVLRFLQGSLICPWKDDDMKSLFDDSIGPVKRPHPITPPHLPSGADDGGKFDMETMLPDVALDSDSSSIFAHDLEEIEAAVQENDAPTFVGCRHGIKEPSEEIEVSEDKKPIRLQDLNVEVPLLPNDNPSQRISPEEVMRRVEEEFSEVLDAGLDWGSLSRGNIVQISDKAEPHPSISGYQPEVNSSDIFELELALAMQAESQAAVAKLNQESLDALDTIARAVVPTVDTSIPHINWKLKKNDEGPWAIDRRAEGKMSWALSGQHIPKPPQERIVRTTEFIEDMLTVPDELPSSSSYIARGKYPMIVYWEDEELIESRSATPSILGTLPRGERLEDEVTQGPQPQLLSLARKRKAHLGLADHQDIKSGRISELSPMTNLLAPEPIASQLLDDMVYLRDSKRRQPKESTFFKTVQAGIPMPQPTTTEDLTHSGQLAQVPKPWSPRQEPAFRSKAPDLALPKEVTMIISAHIPHDLFVSLKKSLPEDVRMVERDYTLHNNVVWSPGSDGRQEAVSGLAFEADITISPATGMLITTILQVRQRPLPGKPGEPPKLSHLRQKIAKTCLRYERLVVLVSEGKNEGGSAVMMDAAAKDLTALAGFLAQLPCEVSAIYVPGGDDTVVGWIRANLGFYARNTTQSRQFISDRESRWDLFLRRIGFNSWASQVVLGVFKPPEGGGLTEFIEWGPEDRYATAYIYCNQVTPVTDKDPPKLTSINWPKLQELPPKVPRSPIPDTIRYRLLFSQFLNNITRSVKIKTIRMAFPNPPEAIGGVAQTPAAGVQSAAAYQAPTSTDISGATTAMATDDEAALPAAIQAISFAPFASAATNMAEATPESGAATPYATAAVADAPQSSHPVDVASWAASALRSLNLANGTVNGTESPLTIPLDQGLKKADGGGAPVAAGAPDVGMIQRAMIPQPGVRAPKKRDRSSLRSREALLEGREGTRQRRRWENDHFKNVPNAQPPQPSDWAVQPTHPVVHVPYHLARYWDDIVASKEQATAAASSERSRNVGRIPREVRESAKRNPAFKGWVRAIEEPVRWFVQNKQATVGGLINRAASSVAPSVASAASPPTSPGGGGGVSLKAYDNGGGRDGCVSLSMSESVELVTDHSDDDDMIIMGAPGRGRGRGRTRGDSSLSGFSDYDMMSLSGSRPFATTGGGPHSGSIGAGSSSSPFKPRQEKKSVLALQREEDWEELLPVGTKSRTNSVASSTCFPAPGNPTANAQADSWRVVPGRSPPGGEGEDRGDGPAAMLFAPDGSGSTYKRWIVHSVATYYGLHSASANDSETMRRYVFVGPRTSKARGGKGNGRRVLVEREVPGSLWGQL</sequence>
<keyword evidence="6" id="KW-1185">Reference proteome</keyword>
<organism evidence="5 6">
    <name type="scientific">Zalerion maritima</name>
    <dbReference type="NCBI Taxonomy" id="339359"/>
    <lineage>
        <taxon>Eukaryota</taxon>
        <taxon>Fungi</taxon>
        <taxon>Dikarya</taxon>
        <taxon>Ascomycota</taxon>
        <taxon>Pezizomycotina</taxon>
        <taxon>Sordariomycetes</taxon>
        <taxon>Lulworthiomycetidae</taxon>
        <taxon>Lulworthiales</taxon>
        <taxon>Lulworthiaceae</taxon>
        <taxon>Zalerion</taxon>
    </lineage>
</organism>
<dbReference type="Pfam" id="PF13902">
    <property type="entry name" value="R3H-assoc"/>
    <property type="match status" value="1"/>
</dbReference>
<protein>
    <submittedName>
        <fullName evidence="5">Nucleoporin Nup49</fullName>
    </submittedName>
</protein>
<feature type="compositionally biased region" description="Polar residues" evidence="1">
    <location>
        <begin position="32"/>
        <end position="45"/>
    </location>
</feature>